<reference evidence="1 2" key="1">
    <citation type="journal article" date="2018" name="Mol. Plant">
        <title>The genome of Artemisia annua provides insight into the evolution of Asteraceae family and artemisinin biosynthesis.</title>
        <authorList>
            <person name="Shen Q."/>
            <person name="Zhang L."/>
            <person name="Liao Z."/>
            <person name="Wang S."/>
            <person name="Yan T."/>
            <person name="Shi P."/>
            <person name="Liu M."/>
            <person name="Fu X."/>
            <person name="Pan Q."/>
            <person name="Wang Y."/>
            <person name="Lv Z."/>
            <person name="Lu X."/>
            <person name="Zhang F."/>
            <person name="Jiang W."/>
            <person name="Ma Y."/>
            <person name="Chen M."/>
            <person name="Hao X."/>
            <person name="Li L."/>
            <person name="Tang Y."/>
            <person name="Lv G."/>
            <person name="Zhou Y."/>
            <person name="Sun X."/>
            <person name="Brodelius P.E."/>
            <person name="Rose J.K.C."/>
            <person name="Tang K."/>
        </authorList>
    </citation>
    <scope>NUCLEOTIDE SEQUENCE [LARGE SCALE GENOMIC DNA]</scope>
    <source>
        <strain evidence="2">cv. Huhao1</strain>
        <tissue evidence="1">Leaf</tissue>
    </source>
</reference>
<protein>
    <submittedName>
        <fullName evidence="1">Zinc finger, CCHC-type, Retrotransposon gag domain protein</fullName>
    </submittedName>
</protein>
<sequence>MANAGGAGGGNPPETIHTWLEKFNKQKPRSFSTLSSPDDAEHWIANMEKIFDVLGCGDIFKARLATYKFEGDALNWWKAYKYAKGGDNANEETSTEFMKRFVRLAGFLGVKAGTKAEQENKFKWALHKDLQNGVVNLKFDDIAGVANAIRNIEITEERAK</sequence>
<dbReference type="OrthoDB" id="1434839at2759"/>
<keyword evidence="2" id="KW-1185">Reference proteome</keyword>
<evidence type="ECO:0000313" key="2">
    <source>
        <dbReference type="Proteomes" id="UP000245207"/>
    </source>
</evidence>
<dbReference type="AlphaFoldDB" id="A0A2U1PUJ2"/>
<organism evidence="1 2">
    <name type="scientific">Artemisia annua</name>
    <name type="common">Sweet wormwood</name>
    <dbReference type="NCBI Taxonomy" id="35608"/>
    <lineage>
        <taxon>Eukaryota</taxon>
        <taxon>Viridiplantae</taxon>
        <taxon>Streptophyta</taxon>
        <taxon>Embryophyta</taxon>
        <taxon>Tracheophyta</taxon>
        <taxon>Spermatophyta</taxon>
        <taxon>Magnoliopsida</taxon>
        <taxon>eudicotyledons</taxon>
        <taxon>Gunneridae</taxon>
        <taxon>Pentapetalae</taxon>
        <taxon>asterids</taxon>
        <taxon>campanulids</taxon>
        <taxon>Asterales</taxon>
        <taxon>Asteraceae</taxon>
        <taxon>Asteroideae</taxon>
        <taxon>Anthemideae</taxon>
        <taxon>Artemisiinae</taxon>
        <taxon>Artemisia</taxon>
    </lineage>
</organism>
<name>A0A2U1PUJ2_ARTAN</name>
<dbReference type="EMBL" id="PKPP01000719">
    <property type="protein sequence ID" value="PWA89429.1"/>
    <property type="molecule type" value="Genomic_DNA"/>
</dbReference>
<gene>
    <name evidence="1" type="ORF">CTI12_AA109210</name>
</gene>
<accession>A0A2U1PUJ2</accession>
<comment type="caution">
    <text evidence="1">The sequence shown here is derived from an EMBL/GenBank/DDBJ whole genome shotgun (WGS) entry which is preliminary data.</text>
</comment>
<evidence type="ECO:0000313" key="1">
    <source>
        <dbReference type="EMBL" id="PWA89429.1"/>
    </source>
</evidence>
<proteinExistence type="predicted"/>
<dbReference type="Proteomes" id="UP000245207">
    <property type="component" value="Unassembled WGS sequence"/>
</dbReference>